<protein>
    <submittedName>
        <fullName evidence="2">DSD1 family PLP-dependent enzyme</fullName>
    </submittedName>
</protein>
<keyword evidence="3" id="KW-1185">Reference proteome</keyword>
<dbReference type="CDD" id="cd06814">
    <property type="entry name" value="PLPDE_III_DSD_D-TA_like_3"/>
    <property type="match status" value="1"/>
</dbReference>
<dbReference type="GO" id="GO:0036088">
    <property type="term" value="P:D-serine catabolic process"/>
    <property type="evidence" value="ECO:0007669"/>
    <property type="project" value="TreeGrafter"/>
</dbReference>
<gene>
    <name evidence="2" type="ORF">C0029_04225</name>
</gene>
<dbReference type="SUPFAM" id="SSF51419">
    <property type="entry name" value="PLP-binding barrel"/>
    <property type="match status" value="1"/>
</dbReference>
<comment type="caution">
    <text evidence="2">The sequence shown here is derived from an EMBL/GenBank/DDBJ whole genome shotgun (WGS) entry which is preliminary data.</text>
</comment>
<dbReference type="InterPro" id="IPR001608">
    <property type="entry name" value="Ala_racemase_N"/>
</dbReference>
<dbReference type="Pfam" id="PF01168">
    <property type="entry name" value="Ala_racemase_N"/>
    <property type="match status" value="1"/>
</dbReference>
<dbReference type="AlphaFoldDB" id="A0AAP8MHE7"/>
<dbReference type="EMBL" id="PKUR01000001">
    <property type="protein sequence ID" value="PLW87785.1"/>
    <property type="molecule type" value="Genomic_DNA"/>
</dbReference>
<sequence>MKRRSFVLGGLAGAAGAGLLLRPSDRGAPHTDYFRGLSTALDHAGLAAPRLVIDRKLLRDNVATLKRHIGNRFHYRIVAKSLPSIELLEEVMQSADSNRLMLFHQPFLNRVAERLPQADVLLGKPLPVAAAARFYAEYRGESFNASRQLRWLLDSPARATQYADLADTLGQDMLVCLELDVGLHRGGVQSNEELEATLAIIQASRHLKFAGLMGYEPHIVKVPGGPERYKRAAMDAYRGYVASAKGYLGSDWPQDVVLNCGGSPTYQLYDEGDYPFNELAAGSCLVKPGDFDLPSLADHQPASYIATPVIKTSDGVKIPGIDLGQLQSLWDVNRRRTVFTYGGFWKAQPVSPQGLSTNTIYGRSTNQEMLNGSAATDLAVDDWVFLRPDQSEFVFLQFGDIAVLEQGRISEYWPVLGQHPA</sequence>
<evidence type="ECO:0000313" key="3">
    <source>
        <dbReference type="Proteomes" id="UP000235162"/>
    </source>
</evidence>
<dbReference type="PANTHER" id="PTHR28004:SF2">
    <property type="entry name" value="D-SERINE DEHYDRATASE"/>
    <property type="match status" value="1"/>
</dbReference>
<name>A0AAP8MHE7_9GAMM</name>
<evidence type="ECO:0000313" key="2">
    <source>
        <dbReference type="EMBL" id="PLW87785.1"/>
    </source>
</evidence>
<dbReference type="RefSeq" id="WP_084200203.1">
    <property type="nucleotide sequence ID" value="NZ_BMYL01000001.1"/>
</dbReference>
<dbReference type="GO" id="GO:0008721">
    <property type="term" value="F:D-serine ammonia-lyase activity"/>
    <property type="evidence" value="ECO:0007669"/>
    <property type="project" value="TreeGrafter"/>
</dbReference>
<reference evidence="2 3" key="1">
    <citation type="submission" date="2018-01" db="EMBL/GenBank/DDBJ databases">
        <title>The draft genome sequence of Halioglobus japonicus S1-36.</title>
        <authorList>
            <person name="Du Z.-J."/>
            <person name="Shi M.-J."/>
        </authorList>
    </citation>
    <scope>NUCLEOTIDE SEQUENCE [LARGE SCALE GENOMIC DNA]</scope>
    <source>
        <strain evidence="2 3">S1-36</strain>
    </source>
</reference>
<dbReference type="Gene3D" id="3.20.20.10">
    <property type="entry name" value="Alanine racemase"/>
    <property type="match status" value="1"/>
</dbReference>
<organism evidence="2 3">
    <name type="scientific">Halioglobus japonicus</name>
    <dbReference type="NCBI Taxonomy" id="930805"/>
    <lineage>
        <taxon>Bacteria</taxon>
        <taxon>Pseudomonadati</taxon>
        <taxon>Pseudomonadota</taxon>
        <taxon>Gammaproteobacteria</taxon>
        <taxon>Cellvibrionales</taxon>
        <taxon>Halieaceae</taxon>
        <taxon>Halioglobus</taxon>
    </lineage>
</organism>
<dbReference type="Proteomes" id="UP000235162">
    <property type="component" value="Unassembled WGS sequence"/>
</dbReference>
<proteinExistence type="predicted"/>
<accession>A0AAP8MHE7</accession>
<feature type="domain" description="Alanine racemase N-terminal" evidence="1">
    <location>
        <begin position="53"/>
        <end position="286"/>
    </location>
</feature>
<evidence type="ECO:0000259" key="1">
    <source>
        <dbReference type="Pfam" id="PF01168"/>
    </source>
</evidence>
<dbReference type="InterPro" id="IPR051466">
    <property type="entry name" value="D-amino_acid_metab_enzyme"/>
</dbReference>
<dbReference type="PANTHER" id="PTHR28004">
    <property type="entry name" value="ZGC:162816-RELATED"/>
    <property type="match status" value="1"/>
</dbReference>
<dbReference type="InterPro" id="IPR029066">
    <property type="entry name" value="PLP-binding_barrel"/>
</dbReference>
<dbReference type="KEGG" id="hja:BST95_13960"/>